<evidence type="ECO:0000256" key="17">
    <source>
        <dbReference type="ARBA" id="ARBA00022840"/>
    </source>
</evidence>
<keyword evidence="13" id="KW-0547">Nucleotide-binding</keyword>
<evidence type="ECO:0000256" key="22">
    <source>
        <dbReference type="ARBA" id="ARBA00032243"/>
    </source>
</evidence>
<dbReference type="GO" id="GO:0004519">
    <property type="term" value="F:endonuclease activity"/>
    <property type="evidence" value="ECO:0007669"/>
    <property type="project" value="UniProtKB-KW"/>
</dbReference>
<keyword evidence="17" id="KW-0067">ATP-binding</keyword>
<organism evidence="25">
    <name type="scientific">Iberian lynx associated circovirus 1</name>
    <dbReference type="NCBI Taxonomy" id="3228841"/>
    <lineage>
        <taxon>Viruses</taxon>
        <taxon>Monodnaviria</taxon>
        <taxon>Shotokuvirae</taxon>
        <taxon>Cressdnaviricota</taxon>
        <taxon>Arfiviricetes</taxon>
        <taxon>Cirlivirales</taxon>
        <taxon>Circoviridae</taxon>
        <taxon>Circovirus</taxon>
    </lineage>
</organism>
<keyword evidence="11" id="KW-0540">Nuclease</keyword>
<evidence type="ECO:0000256" key="11">
    <source>
        <dbReference type="ARBA" id="ARBA00022722"/>
    </source>
</evidence>
<keyword evidence="12" id="KW-0479">Metal-binding</keyword>
<dbReference type="GO" id="GO:0003677">
    <property type="term" value="F:DNA binding"/>
    <property type="evidence" value="ECO:0007669"/>
    <property type="project" value="UniProtKB-KW"/>
</dbReference>
<dbReference type="GO" id="GO:0005524">
    <property type="term" value="F:ATP binding"/>
    <property type="evidence" value="ECO:0007669"/>
    <property type="project" value="UniProtKB-KW"/>
</dbReference>
<evidence type="ECO:0000256" key="18">
    <source>
        <dbReference type="ARBA" id="ARBA00023124"/>
    </source>
</evidence>
<keyword evidence="16" id="KW-0347">Helicase</keyword>
<feature type="domain" description="CRESS-DNA virus Rep endonuclease" evidence="24">
    <location>
        <begin position="11"/>
        <end position="109"/>
    </location>
</feature>
<keyword evidence="20" id="KW-0511">Multifunctional enzyme</keyword>
<dbReference type="Pfam" id="PF02407">
    <property type="entry name" value="Viral_Rep"/>
    <property type="match status" value="1"/>
</dbReference>
<evidence type="ECO:0000256" key="4">
    <source>
        <dbReference type="ARBA" id="ARBA00008545"/>
    </source>
</evidence>
<keyword evidence="10" id="KW-0235">DNA replication</keyword>
<name>A0AAU7VF83_9CIRC</name>
<keyword evidence="14" id="KW-0255">Endonuclease</keyword>
<accession>A0AAU7VF83</accession>
<evidence type="ECO:0000256" key="19">
    <source>
        <dbReference type="ARBA" id="ARBA00023125"/>
    </source>
</evidence>
<evidence type="ECO:0000256" key="3">
    <source>
        <dbReference type="ARBA" id="ARBA00004147"/>
    </source>
</evidence>
<proteinExistence type="inferred from homology"/>
<dbReference type="GO" id="GO:0046872">
    <property type="term" value="F:metal ion binding"/>
    <property type="evidence" value="ECO:0007669"/>
    <property type="project" value="UniProtKB-KW"/>
</dbReference>
<evidence type="ECO:0000256" key="8">
    <source>
        <dbReference type="ARBA" id="ARBA00022679"/>
    </source>
</evidence>
<evidence type="ECO:0000256" key="12">
    <source>
        <dbReference type="ARBA" id="ARBA00022723"/>
    </source>
</evidence>
<dbReference type="InterPro" id="IPR049912">
    <property type="entry name" value="CRESS_DNA_REP"/>
</dbReference>
<evidence type="ECO:0000256" key="10">
    <source>
        <dbReference type="ARBA" id="ARBA00022705"/>
    </source>
</evidence>
<evidence type="ECO:0000313" key="25">
    <source>
        <dbReference type="EMBL" id="XBW65491.1"/>
    </source>
</evidence>
<evidence type="ECO:0000256" key="1">
    <source>
        <dbReference type="ARBA" id="ARBA00001936"/>
    </source>
</evidence>
<evidence type="ECO:0000256" key="7">
    <source>
        <dbReference type="ARBA" id="ARBA00022562"/>
    </source>
</evidence>
<comment type="catalytic activity">
    <reaction evidence="23">
        <text>ATP + H2O = ADP + phosphate + H(+)</text>
        <dbReference type="Rhea" id="RHEA:13065"/>
        <dbReference type="ChEBI" id="CHEBI:15377"/>
        <dbReference type="ChEBI" id="CHEBI:15378"/>
        <dbReference type="ChEBI" id="CHEBI:30616"/>
        <dbReference type="ChEBI" id="CHEBI:43474"/>
        <dbReference type="ChEBI" id="CHEBI:456216"/>
    </reaction>
</comment>
<evidence type="ECO:0000256" key="5">
    <source>
        <dbReference type="ARBA" id="ARBA00011448"/>
    </source>
</evidence>
<evidence type="ECO:0000256" key="15">
    <source>
        <dbReference type="ARBA" id="ARBA00022801"/>
    </source>
</evidence>
<dbReference type="GO" id="GO:0016779">
    <property type="term" value="F:nucleotidyltransferase activity"/>
    <property type="evidence" value="ECO:0007669"/>
    <property type="project" value="UniProtKB-KW"/>
</dbReference>
<keyword evidence="9" id="KW-0548">Nucleotidyltransferase</keyword>
<dbReference type="GO" id="GO:0016787">
    <property type="term" value="F:hydrolase activity"/>
    <property type="evidence" value="ECO:0007669"/>
    <property type="project" value="UniProtKB-KW"/>
</dbReference>
<protein>
    <recommendedName>
        <fullName evidence="6">Replication-associated protein</fullName>
    </recommendedName>
    <alternativeName>
        <fullName evidence="21">ATP-dependent helicase Rep</fullName>
    </alternativeName>
    <alternativeName>
        <fullName evidence="22">RepP</fullName>
    </alternativeName>
</protein>
<evidence type="ECO:0000256" key="2">
    <source>
        <dbReference type="ARBA" id="ARBA00001946"/>
    </source>
</evidence>
<dbReference type="GO" id="GO:0003723">
    <property type="term" value="F:RNA binding"/>
    <property type="evidence" value="ECO:0007669"/>
    <property type="project" value="InterPro"/>
</dbReference>
<comment type="subunit">
    <text evidence="5">Interacts with the capsid protein; this interaction relocates Rep into the nucleus.</text>
</comment>
<keyword evidence="8" id="KW-0808">Transferase</keyword>
<evidence type="ECO:0000256" key="6">
    <source>
        <dbReference type="ARBA" id="ARBA00014531"/>
    </source>
</evidence>
<dbReference type="InterPro" id="IPR027417">
    <property type="entry name" value="P-loop_NTPase"/>
</dbReference>
<evidence type="ECO:0000256" key="20">
    <source>
        <dbReference type="ARBA" id="ARBA00023268"/>
    </source>
</evidence>
<evidence type="ECO:0000256" key="9">
    <source>
        <dbReference type="ARBA" id="ARBA00022695"/>
    </source>
</evidence>
<dbReference type="GO" id="GO:0042025">
    <property type="term" value="C:host cell nucleus"/>
    <property type="evidence" value="ECO:0007669"/>
    <property type="project" value="UniProtKB-SubCell"/>
</dbReference>
<keyword evidence="15" id="KW-0378">Hydrolase</keyword>
<evidence type="ECO:0000256" key="23">
    <source>
        <dbReference type="ARBA" id="ARBA00049360"/>
    </source>
</evidence>
<sequence length="300" mass="34426">MSQQSIGKARGSPACRWCFTLNNWTEMEYGSIESTCRSLAKYAIIGKEVGEKGTPHLQGFVNFRKKLRRSTLKKLSGFTRAHVEIARGTDLENQKYCQKMGVYLEIGIPQRQGKSLALVECLNLLKTNNGDLREAAQSFPEVFVRHGRGLRDYVNTAELCGERHWKTEVIVIVGPPGVGKTKYVCNECEGVKTYWKPRGPWWDGYCGHEYVVLDDFYGWVSYDELLRVCDRYPLRVPIKGSYTQFVAKKLFVTSNRCPEEWYENENIKGSIEALFRRITKYLVVEEGLIKAGSPLYEINY</sequence>
<dbReference type="GO" id="GO:0003724">
    <property type="term" value="F:RNA helicase activity"/>
    <property type="evidence" value="ECO:0007669"/>
    <property type="project" value="InterPro"/>
</dbReference>
<dbReference type="InterPro" id="IPR000605">
    <property type="entry name" value="Helicase_SF3_ssDNA/RNA_vir"/>
</dbReference>
<keyword evidence="7" id="KW-1048">Host nucleus</keyword>
<comment type="cofactor">
    <cofactor evidence="1">
        <name>Mn(2+)</name>
        <dbReference type="ChEBI" id="CHEBI:29035"/>
    </cofactor>
</comment>
<reference evidence="25" key="1">
    <citation type="journal article" date="2024" name="Res. Vet. Sci.">
        <title>Identification and characterization of a novel circovirus in Iberian lynx in Spain.</title>
        <authorList>
            <person name="Castro-Scholten S."/>
            <person name="Vasinioti V.I."/>
            <person name="Caballero-Gomez J."/>
            <person name="Garcia-Bocanegra I."/>
            <person name="Pellegrini F."/>
            <person name="Salvaggiulo A."/>
            <person name="Odigie A.E."/>
            <person name="Diakoudi G."/>
            <person name="Camero M."/>
            <person name="Decaro N."/>
            <person name="Martella V."/>
            <person name="Lanave G."/>
        </authorList>
    </citation>
    <scope>NUCLEOTIDE SEQUENCE</scope>
    <source>
        <strain evidence="25">SPA/2023/Iberian lynx/296.15</strain>
    </source>
</reference>
<evidence type="ECO:0000256" key="21">
    <source>
        <dbReference type="ARBA" id="ARBA00030754"/>
    </source>
</evidence>
<evidence type="ECO:0000256" key="13">
    <source>
        <dbReference type="ARBA" id="ARBA00022741"/>
    </source>
</evidence>
<dbReference type="Pfam" id="PF00910">
    <property type="entry name" value="RNA_helicase"/>
    <property type="match status" value="1"/>
</dbReference>
<comment type="similarity">
    <text evidence="4">Belongs to the nanoviruses/circoviruses replication-associated protein family.</text>
</comment>
<dbReference type="Gene3D" id="3.40.1310.20">
    <property type="match status" value="1"/>
</dbReference>
<evidence type="ECO:0000256" key="14">
    <source>
        <dbReference type="ARBA" id="ARBA00022759"/>
    </source>
</evidence>
<dbReference type="GO" id="GO:0006260">
    <property type="term" value="P:DNA replication"/>
    <property type="evidence" value="ECO:0007669"/>
    <property type="project" value="UniProtKB-KW"/>
</dbReference>
<comment type="subcellular location">
    <subcellularLocation>
        <location evidence="3">Host nucleus</location>
    </subcellularLocation>
</comment>
<dbReference type="SUPFAM" id="SSF52540">
    <property type="entry name" value="P-loop containing nucleoside triphosphate hydrolases"/>
    <property type="match status" value="1"/>
</dbReference>
<comment type="cofactor">
    <cofactor evidence="2">
        <name>Mg(2+)</name>
        <dbReference type="ChEBI" id="CHEBI:18420"/>
    </cofactor>
</comment>
<evidence type="ECO:0000256" key="16">
    <source>
        <dbReference type="ARBA" id="ARBA00022806"/>
    </source>
</evidence>
<dbReference type="EMBL" id="OR714535">
    <property type="protein sequence ID" value="XBW65491.1"/>
    <property type="molecule type" value="Genomic_DNA"/>
</dbReference>
<dbReference type="PROSITE" id="PS52020">
    <property type="entry name" value="CRESS_DNA_REP"/>
    <property type="match status" value="1"/>
</dbReference>
<evidence type="ECO:0000259" key="24">
    <source>
        <dbReference type="PROSITE" id="PS52020"/>
    </source>
</evidence>
<keyword evidence="19" id="KW-0238">DNA-binding</keyword>
<keyword evidence="18" id="KW-0190">Covalent protein-DNA linkage</keyword>